<proteinExistence type="predicted"/>
<gene>
    <name evidence="1" type="ordered locus">Fleli_0706</name>
</gene>
<dbReference type="InterPro" id="IPR027304">
    <property type="entry name" value="Trigger_fact/SurA_dom_sf"/>
</dbReference>
<dbReference type="eggNOG" id="COG0760">
    <property type="taxonomic scope" value="Bacteria"/>
</dbReference>
<keyword evidence="2" id="KW-1185">Reference proteome</keyword>
<protein>
    <recommendedName>
        <fullName evidence="3">PpiC domain-containing protein</fullName>
    </recommendedName>
</protein>
<dbReference type="RefSeq" id="WP_014796626.1">
    <property type="nucleotide sequence ID" value="NC_018018.1"/>
</dbReference>
<evidence type="ECO:0000313" key="1">
    <source>
        <dbReference type="EMBL" id="AFM03167.1"/>
    </source>
</evidence>
<dbReference type="SUPFAM" id="SSF109998">
    <property type="entry name" value="Triger factor/SurA peptide-binding domain-like"/>
    <property type="match status" value="1"/>
</dbReference>
<organism evidence="1 2">
    <name type="scientific">Bernardetia litoralis (strain ATCC 23117 / DSM 6794 / NBRC 15988 / NCIMB 1366 / Fx l1 / Sio-4)</name>
    <name type="common">Flexibacter litoralis</name>
    <dbReference type="NCBI Taxonomy" id="880071"/>
    <lineage>
        <taxon>Bacteria</taxon>
        <taxon>Pseudomonadati</taxon>
        <taxon>Bacteroidota</taxon>
        <taxon>Cytophagia</taxon>
        <taxon>Cytophagales</taxon>
        <taxon>Bernardetiaceae</taxon>
        <taxon>Bernardetia</taxon>
    </lineage>
</organism>
<sequence precursor="true">MIYKILKNNLHIKKTLLLLFFISSTLINFSCQEAETEEEIIGTPVAQVGENYLYQEEITELLPPNYSQEDSANIVKRYVDNWIEKRLLLKEAESKSGIDQKELQERLEDYKYQLLVHAYKQNYVNEYLDTLVTEPQISTYYEENKENFELKQPIVKAYFVKVKLNTPQSQLDDLRKWMHSNLEPNSDETEKLKSYSYGFAASYFLQDDKWLPISELVANTPFDRNLLLQKNKFVESEDKEYFYFLKINEFKIQDQISPLDYVKNKIISVILNKRKVELQKELETKVMERAKENKDYKIFVTE</sequence>
<dbReference type="KEGG" id="fli:Fleli_0706"/>
<evidence type="ECO:0008006" key="3">
    <source>
        <dbReference type="Google" id="ProtNLM"/>
    </source>
</evidence>
<dbReference type="Proteomes" id="UP000006054">
    <property type="component" value="Chromosome"/>
</dbReference>
<dbReference type="HOGENOM" id="CLU_080679_0_0_10"/>
<name>I4AGT2_BERLS</name>
<reference evidence="2" key="1">
    <citation type="submission" date="2012-06" db="EMBL/GenBank/DDBJ databases">
        <title>The complete genome of Flexibacter litoralis DSM 6794.</title>
        <authorList>
            <person name="Lucas S."/>
            <person name="Copeland A."/>
            <person name="Lapidus A."/>
            <person name="Glavina del Rio T."/>
            <person name="Dalin E."/>
            <person name="Tice H."/>
            <person name="Bruce D."/>
            <person name="Goodwin L."/>
            <person name="Pitluck S."/>
            <person name="Peters L."/>
            <person name="Ovchinnikova G."/>
            <person name="Lu M."/>
            <person name="Kyrpides N."/>
            <person name="Mavromatis K."/>
            <person name="Ivanova N."/>
            <person name="Brettin T."/>
            <person name="Detter J.C."/>
            <person name="Han C."/>
            <person name="Larimer F."/>
            <person name="Land M."/>
            <person name="Hauser L."/>
            <person name="Markowitz V."/>
            <person name="Cheng J.-F."/>
            <person name="Hugenholtz P."/>
            <person name="Woyke T."/>
            <person name="Wu D."/>
            <person name="Spring S."/>
            <person name="Lang E."/>
            <person name="Kopitz M."/>
            <person name="Brambilla E."/>
            <person name="Klenk H.-P."/>
            <person name="Eisen J.A."/>
        </authorList>
    </citation>
    <scope>NUCLEOTIDE SEQUENCE [LARGE SCALE GENOMIC DNA]</scope>
    <source>
        <strain evidence="2">ATCC 23117 / DSM 6794 / NBRC 15988 / NCIMB 1366 / Sio-4</strain>
    </source>
</reference>
<dbReference type="EMBL" id="CP003345">
    <property type="protein sequence ID" value="AFM03167.1"/>
    <property type="molecule type" value="Genomic_DNA"/>
</dbReference>
<dbReference type="AlphaFoldDB" id="I4AGT2"/>
<accession>I4AGT2</accession>
<dbReference type="OrthoDB" id="9785180at2"/>
<evidence type="ECO:0000313" key="2">
    <source>
        <dbReference type="Proteomes" id="UP000006054"/>
    </source>
</evidence>
<dbReference type="STRING" id="880071.Fleli_0706"/>